<dbReference type="EMBL" id="CP086322">
    <property type="protein sequence ID" value="UQA93720.1"/>
    <property type="molecule type" value="Genomic_DNA"/>
</dbReference>
<dbReference type="SUPFAM" id="SSF56529">
    <property type="entry name" value="FAH"/>
    <property type="match status" value="1"/>
</dbReference>
<sequence length="252" mass="26961">MRIVRFKKAETVRYGILLGNEVAPLINGPFGLLDIPDDAPRFPLPEVQLLSPVTPGKVLAVGRNYAAHAAELGNDVPEEPLVFLKPGSSVIGPGENIVKPPYTKELHHEAELAVVIGRRCKELTPGQVPAHILGYTCANDITARDLQGPDRQWWRAKGSDTFCPLGPWVETELDPAALSVRTEVDGETRQDGSTAQMVHTVAMLISHISAAMTLDPGDVILTGTPAGVGPLHPGDQVTVSVEGIGDLTNRII</sequence>
<dbReference type="RefSeq" id="WP_248864596.1">
    <property type="nucleotide sequence ID" value="NZ_CP086322.1"/>
</dbReference>
<dbReference type="GO" id="GO:0016787">
    <property type="term" value="F:hydrolase activity"/>
    <property type="evidence" value="ECO:0007669"/>
    <property type="project" value="UniProtKB-KW"/>
</dbReference>
<organism evidence="4 5">
    <name type="scientific">Streptomyces halobius</name>
    <dbReference type="NCBI Taxonomy" id="2879846"/>
    <lineage>
        <taxon>Bacteria</taxon>
        <taxon>Bacillati</taxon>
        <taxon>Actinomycetota</taxon>
        <taxon>Actinomycetes</taxon>
        <taxon>Kitasatosporales</taxon>
        <taxon>Streptomycetaceae</taxon>
        <taxon>Streptomyces</taxon>
    </lineage>
</organism>
<dbReference type="InterPro" id="IPR018833">
    <property type="entry name" value="Rv2993c-like_N"/>
</dbReference>
<evidence type="ECO:0000259" key="3">
    <source>
        <dbReference type="Pfam" id="PF10370"/>
    </source>
</evidence>
<dbReference type="InterPro" id="IPR036663">
    <property type="entry name" value="Fumarylacetoacetase_C_sf"/>
</dbReference>
<proteinExistence type="predicted"/>
<reference evidence="4" key="1">
    <citation type="submission" date="2021-10" db="EMBL/GenBank/DDBJ databases">
        <title>Streptomyces nigrumlapis sp.nov.,an antimicrobial producing actinobacterium isolated from Black Gobi rocks.</title>
        <authorList>
            <person name="Wen Y."/>
            <person name="Zhang W."/>
            <person name="Liu X.G."/>
        </authorList>
    </citation>
    <scope>NUCLEOTIDE SEQUENCE</scope>
    <source>
        <strain evidence="4">ST13-2-2</strain>
    </source>
</reference>
<feature type="domain" description="Rv2993c-like N-terminal" evidence="3">
    <location>
        <begin position="1"/>
        <end position="52"/>
    </location>
</feature>
<accession>A0ABY4M7M3</accession>
<evidence type="ECO:0000313" key="4">
    <source>
        <dbReference type="EMBL" id="UQA93720.1"/>
    </source>
</evidence>
<dbReference type="PANTHER" id="PTHR11820:SF7">
    <property type="entry name" value="ACYLPYRUVASE FAHD1, MITOCHONDRIAL"/>
    <property type="match status" value="1"/>
</dbReference>
<keyword evidence="5" id="KW-1185">Reference proteome</keyword>
<evidence type="ECO:0000256" key="1">
    <source>
        <dbReference type="ARBA" id="ARBA00022723"/>
    </source>
</evidence>
<feature type="domain" description="Fumarylacetoacetase-like C-terminal" evidence="2">
    <location>
        <begin position="57"/>
        <end position="251"/>
    </location>
</feature>
<evidence type="ECO:0000313" key="5">
    <source>
        <dbReference type="Proteomes" id="UP000830115"/>
    </source>
</evidence>
<dbReference type="Gene3D" id="3.90.850.10">
    <property type="entry name" value="Fumarylacetoacetase-like, C-terminal domain"/>
    <property type="match status" value="1"/>
</dbReference>
<gene>
    <name evidence="4" type="ORF">K9S39_19280</name>
</gene>
<keyword evidence="4" id="KW-0378">Hydrolase</keyword>
<keyword evidence="1" id="KW-0479">Metal-binding</keyword>
<protein>
    <submittedName>
        <fullName evidence="4">Fumarylacetoacetate hydrolase family protein</fullName>
    </submittedName>
</protein>
<dbReference type="Pfam" id="PF10370">
    <property type="entry name" value="Rv2993c-like_N"/>
    <property type="match status" value="1"/>
</dbReference>
<dbReference type="Pfam" id="PF01557">
    <property type="entry name" value="FAA_hydrolase"/>
    <property type="match status" value="1"/>
</dbReference>
<dbReference type="Proteomes" id="UP000830115">
    <property type="component" value="Chromosome"/>
</dbReference>
<evidence type="ECO:0000259" key="2">
    <source>
        <dbReference type="Pfam" id="PF01557"/>
    </source>
</evidence>
<dbReference type="InterPro" id="IPR011234">
    <property type="entry name" value="Fumarylacetoacetase-like_C"/>
</dbReference>
<name>A0ABY4M7M3_9ACTN</name>
<dbReference type="PANTHER" id="PTHR11820">
    <property type="entry name" value="ACYLPYRUVASE"/>
    <property type="match status" value="1"/>
</dbReference>